<keyword evidence="7" id="KW-1185">Reference proteome</keyword>
<dbReference type="PANTHER" id="PTHR11908:SF132">
    <property type="entry name" value="ALDEHYDE OXIDASE 1-RELATED"/>
    <property type="match status" value="1"/>
</dbReference>
<reference evidence="5" key="1">
    <citation type="journal article" date="2014" name="Int. J. Syst. Evol. Microbiol.">
        <title>Complete genome sequence of Corynebacterium casei LMG S-19264T (=DSM 44701T), isolated from a smear-ripened cheese.</title>
        <authorList>
            <consortium name="US DOE Joint Genome Institute (JGI-PGF)"/>
            <person name="Walter F."/>
            <person name="Albersmeier A."/>
            <person name="Kalinowski J."/>
            <person name="Ruckert C."/>
        </authorList>
    </citation>
    <scope>NUCLEOTIDE SEQUENCE</scope>
    <source>
        <strain evidence="5">JCM 11219</strain>
    </source>
</reference>
<dbReference type="Pfam" id="PF20256">
    <property type="entry name" value="MoCoBD_2"/>
    <property type="match status" value="1"/>
</dbReference>
<keyword evidence="1" id="KW-0500">Molybdenum</keyword>
<evidence type="ECO:0000259" key="3">
    <source>
        <dbReference type="Pfam" id="PF20256"/>
    </source>
</evidence>
<organism evidence="5 6">
    <name type="scientific">Vulcanisaeta souniana JCM 11219</name>
    <dbReference type="NCBI Taxonomy" id="1293586"/>
    <lineage>
        <taxon>Archaea</taxon>
        <taxon>Thermoproteota</taxon>
        <taxon>Thermoprotei</taxon>
        <taxon>Thermoproteales</taxon>
        <taxon>Thermoproteaceae</taxon>
        <taxon>Vulcanisaeta</taxon>
    </lineage>
</organism>
<dbReference type="PANTHER" id="PTHR11908">
    <property type="entry name" value="XANTHINE DEHYDROGENASE"/>
    <property type="match status" value="1"/>
</dbReference>
<evidence type="ECO:0000256" key="2">
    <source>
        <dbReference type="SAM" id="MobiDB-lite"/>
    </source>
</evidence>
<dbReference type="InterPro" id="IPR016208">
    <property type="entry name" value="Ald_Oxase/xanthine_DH-like"/>
</dbReference>
<sequence length="307" mass="33269">MFSLRDENTGVGIAVSTDPSTPQGTEGIKLRIKNGRIIVGLGFGGEGQGNEHTVVKLVSQLLDIPMEWITYEYLPSNESPEAFGPGGSRMAVFTAGAVLGAVEELRTRLYNKAVNVLSSSITYEKGYFRSSDGRRISILELGDEEVTFTYTAEAKIGRYIAYPFACDIAVVRYEDGRFRPIKHVVYLDPGNVVDEDLVKEQVMGGTAIGISLALYEAYRYDEDGNLLTLSFGDYGLPNSMDMPEIEVHLVSSPSPVTPMGVKGIGEVPVGVAAAAVTSAVEDILRRRGSRVRIDKVPIDPVLLAQSI</sequence>
<reference evidence="7" key="3">
    <citation type="submission" date="2022-09" db="EMBL/GenBank/DDBJ databases">
        <title>Complete genome sequence of Vulcanisaeta souniana.</title>
        <authorList>
            <person name="Kato S."/>
            <person name="Itoh T."/>
            <person name="Ohkuma M."/>
        </authorList>
    </citation>
    <scope>NUCLEOTIDE SEQUENCE [LARGE SCALE GENOMIC DNA]</scope>
    <source>
        <strain evidence="7">JCM 11219</strain>
    </source>
</reference>
<gene>
    <name evidence="5" type="ORF">GCM10007112_07110</name>
    <name evidence="4" type="ORF">Vsou_04900</name>
</gene>
<dbReference type="Proteomes" id="UP001060771">
    <property type="component" value="Chromosome"/>
</dbReference>
<dbReference type="GO" id="GO:0016491">
    <property type="term" value="F:oxidoreductase activity"/>
    <property type="evidence" value="ECO:0007669"/>
    <property type="project" value="InterPro"/>
</dbReference>
<feature type="domain" description="Aldehyde oxidase/xanthine dehydrogenase second molybdopterin binding" evidence="3">
    <location>
        <begin position="8"/>
        <end position="243"/>
    </location>
</feature>
<dbReference type="AlphaFoldDB" id="A0A830ECY9"/>
<dbReference type="GO" id="GO:0005506">
    <property type="term" value="F:iron ion binding"/>
    <property type="evidence" value="ECO:0007669"/>
    <property type="project" value="InterPro"/>
</dbReference>
<dbReference type="Gene3D" id="3.30.365.10">
    <property type="entry name" value="Aldehyde oxidase/xanthine dehydrogenase, molybdopterin binding domain"/>
    <property type="match status" value="2"/>
</dbReference>
<evidence type="ECO:0000313" key="4">
    <source>
        <dbReference type="EMBL" id="BDR91397.1"/>
    </source>
</evidence>
<accession>A0A830ECY9</accession>
<dbReference type="InterPro" id="IPR037165">
    <property type="entry name" value="AldOxase/xan_DH_Mopterin-bd_sf"/>
</dbReference>
<dbReference type="Proteomes" id="UP000657075">
    <property type="component" value="Unassembled WGS sequence"/>
</dbReference>
<feature type="region of interest" description="Disordered" evidence="2">
    <location>
        <begin position="1"/>
        <end position="25"/>
    </location>
</feature>
<proteinExistence type="predicted"/>
<dbReference type="EMBL" id="AP026830">
    <property type="protein sequence ID" value="BDR91397.1"/>
    <property type="molecule type" value="Genomic_DNA"/>
</dbReference>
<dbReference type="EMBL" id="BMNM01000002">
    <property type="protein sequence ID" value="GGI72847.1"/>
    <property type="molecule type" value="Genomic_DNA"/>
</dbReference>
<reference evidence="5" key="2">
    <citation type="submission" date="2020-09" db="EMBL/GenBank/DDBJ databases">
        <authorList>
            <person name="Sun Q."/>
            <person name="Ohkuma M."/>
        </authorList>
    </citation>
    <scope>NUCLEOTIDE SEQUENCE</scope>
    <source>
        <strain evidence="5">JCM 11219</strain>
    </source>
</reference>
<dbReference type="InterPro" id="IPR046867">
    <property type="entry name" value="AldOxase/xan_DH_MoCoBD2"/>
</dbReference>
<protein>
    <recommendedName>
        <fullName evidence="3">Aldehyde oxidase/xanthine dehydrogenase second molybdopterin binding domain-containing protein</fullName>
    </recommendedName>
</protein>
<evidence type="ECO:0000256" key="1">
    <source>
        <dbReference type="ARBA" id="ARBA00022505"/>
    </source>
</evidence>
<reference evidence="4" key="4">
    <citation type="journal article" date="2023" name="Microbiol. Resour. Announc.">
        <title>Complete Genome Sequence of Vulcanisaeta souniana Strain IC-059, a Hyperthermophilic Archaeon Isolated from Hot Spring Water in Japan.</title>
        <authorList>
            <person name="Kato S."/>
            <person name="Itoh T."/>
            <person name="Wu L."/>
            <person name="Ma J."/>
            <person name="Ohkuma M."/>
        </authorList>
    </citation>
    <scope>NUCLEOTIDE SEQUENCE</scope>
    <source>
        <strain evidence="4">JCM 11219</strain>
    </source>
</reference>
<name>A0A830ECY9_9CREN</name>
<evidence type="ECO:0000313" key="7">
    <source>
        <dbReference type="Proteomes" id="UP001060771"/>
    </source>
</evidence>
<evidence type="ECO:0000313" key="5">
    <source>
        <dbReference type="EMBL" id="GGI72847.1"/>
    </source>
</evidence>
<evidence type="ECO:0000313" key="6">
    <source>
        <dbReference type="Proteomes" id="UP000657075"/>
    </source>
</evidence>
<dbReference type="SUPFAM" id="SSF56003">
    <property type="entry name" value="Molybdenum cofactor-binding domain"/>
    <property type="match status" value="1"/>
</dbReference>